<reference evidence="1 2" key="1">
    <citation type="submission" date="2011-02" db="EMBL/GenBank/DDBJ databases">
        <authorList>
            <person name="Nelson K.E."/>
            <person name="Sutton G."/>
            <person name="Torralba M."/>
            <person name="Durkin S."/>
            <person name="Harkins D."/>
            <person name="Montgomery R."/>
            <person name="Ziemer C."/>
            <person name="Klaassens E."/>
            <person name="Ocuiv P."/>
            <person name="Morrison M."/>
        </authorList>
    </citation>
    <scope>NUCLEOTIDE SEQUENCE [LARGE SCALE GENOMIC DNA]</scope>
    <source>
        <strain evidence="1 2">8</strain>
    </source>
</reference>
<gene>
    <name evidence="1" type="ORF">CUS_7220</name>
</gene>
<name>E9SDM1_RUMAL</name>
<proteinExistence type="predicted"/>
<keyword evidence="2" id="KW-1185">Reference proteome</keyword>
<protein>
    <submittedName>
        <fullName evidence="1">Uncharacterized protein</fullName>
    </submittedName>
</protein>
<sequence length="37" mass="4269">MILRDKQNISAAEFFRRLFCIKRCPQILPAGISVYGL</sequence>
<dbReference type="Proteomes" id="UP000004259">
    <property type="component" value="Unassembled WGS sequence"/>
</dbReference>
<evidence type="ECO:0000313" key="2">
    <source>
        <dbReference type="Proteomes" id="UP000004259"/>
    </source>
</evidence>
<evidence type="ECO:0000313" key="1">
    <source>
        <dbReference type="EMBL" id="EGC02608.1"/>
    </source>
</evidence>
<organism evidence="1 2">
    <name type="scientific">Ruminococcus albus 8</name>
    <dbReference type="NCBI Taxonomy" id="246199"/>
    <lineage>
        <taxon>Bacteria</taxon>
        <taxon>Bacillati</taxon>
        <taxon>Bacillota</taxon>
        <taxon>Clostridia</taxon>
        <taxon>Eubacteriales</taxon>
        <taxon>Oscillospiraceae</taxon>
        <taxon>Ruminococcus</taxon>
    </lineage>
</organism>
<dbReference type="EMBL" id="ADKM02000091">
    <property type="protein sequence ID" value="EGC02608.1"/>
    <property type="molecule type" value="Genomic_DNA"/>
</dbReference>
<dbReference type="AlphaFoldDB" id="E9SDM1"/>
<accession>E9SDM1</accession>
<comment type="caution">
    <text evidence="1">The sequence shown here is derived from an EMBL/GenBank/DDBJ whole genome shotgun (WGS) entry which is preliminary data.</text>
</comment>